<evidence type="ECO:0000256" key="1">
    <source>
        <dbReference type="ARBA" id="ARBA00006759"/>
    </source>
</evidence>
<keyword evidence="7" id="KW-1185">Reference proteome</keyword>
<dbReference type="FunFam" id="3.60.15.10:FF:000041">
    <property type="entry name" value="Metallo-beta-lactamase domain protein"/>
    <property type="match status" value="1"/>
</dbReference>
<comment type="caution">
    <text evidence="6">The sequence shown here is derived from an EMBL/GenBank/DDBJ whole genome shotgun (WGS) entry which is preliminary data.</text>
</comment>
<dbReference type="Gene3D" id="1.10.10.10">
    <property type="entry name" value="Winged helix-like DNA-binding domain superfamily/Winged helix DNA-binding domain"/>
    <property type="match status" value="1"/>
</dbReference>
<reference evidence="6 7" key="1">
    <citation type="journal article" date="2015" name="PLoS Pathog.">
        <title>Leptomonas seymouri: Adaptations to the Dixenous Life Cycle Analyzed by Genome Sequencing, Transcriptome Profiling and Co-infection with Leishmania donovani.</title>
        <authorList>
            <person name="Kraeva N."/>
            <person name="Butenko A."/>
            <person name="Hlavacova J."/>
            <person name="Kostygov A."/>
            <person name="Myskova J."/>
            <person name="Grybchuk D."/>
            <person name="Lestinova T."/>
            <person name="Votypka J."/>
            <person name="Volf P."/>
            <person name="Opperdoes F."/>
            <person name="Flegontov P."/>
            <person name="Lukes J."/>
            <person name="Yurchenko V."/>
        </authorList>
    </citation>
    <scope>NUCLEOTIDE SEQUENCE [LARGE SCALE GENOMIC DNA]</scope>
    <source>
        <strain evidence="6 7">ATCC 30220</strain>
    </source>
</reference>
<comment type="similarity">
    <text evidence="1">Belongs to the metallo-beta-lactamase superfamily. Glyoxalase II family.</text>
</comment>
<dbReference type="Proteomes" id="UP000038009">
    <property type="component" value="Unassembled WGS sequence"/>
</dbReference>
<protein>
    <submittedName>
        <fullName evidence="6">Metallo-beta-lactamase family-like protein</fullName>
    </submittedName>
</protein>
<dbReference type="OrthoDB" id="17458at2759"/>
<dbReference type="InterPro" id="IPR050662">
    <property type="entry name" value="Sec-metab_biosynth-thioest"/>
</dbReference>
<dbReference type="GO" id="GO:0046872">
    <property type="term" value="F:metal ion binding"/>
    <property type="evidence" value="ECO:0007669"/>
    <property type="project" value="UniProtKB-KW"/>
</dbReference>
<dbReference type="InterPro" id="IPR041516">
    <property type="entry name" value="LACTB2_WH"/>
</dbReference>
<keyword evidence="3" id="KW-0378">Hydrolase</keyword>
<dbReference type="InterPro" id="IPR036866">
    <property type="entry name" value="RibonucZ/Hydroxyglut_hydro"/>
</dbReference>
<feature type="domain" description="Metallo-beta-lactamase" evidence="5">
    <location>
        <begin position="37"/>
        <end position="202"/>
    </location>
</feature>
<dbReference type="AlphaFoldDB" id="A0A0N1I2E5"/>
<organism evidence="6 7">
    <name type="scientific">Leptomonas seymouri</name>
    <dbReference type="NCBI Taxonomy" id="5684"/>
    <lineage>
        <taxon>Eukaryota</taxon>
        <taxon>Discoba</taxon>
        <taxon>Euglenozoa</taxon>
        <taxon>Kinetoplastea</taxon>
        <taxon>Metakinetoplastina</taxon>
        <taxon>Trypanosomatida</taxon>
        <taxon>Trypanosomatidae</taxon>
        <taxon>Leishmaniinae</taxon>
        <taxon>Leptomonas</taxon>
    </lineage>
</organism>
<dbReference type="GO" id="GO:0016787">
    <property type="term" value="F:hydrolase activity"/>
    <property type="evidence" value="ECO:0007669"/>
    <property type="project" value="UniProtKB-KW"/>
</dbReference>
<proteinExistence type="inferred from homology"/>
<dbReference type="InterPro" id="IPR001279">
    <property type="entry name" value="Metallo-B-lactamas"/>
</dbReference>
<dbReference type="Pfam" id="PF17778">
    <property type="entry name" value="WHD_BLACT"/>
    <property type="match status" value="1"/>
</dbReference>
<dbReference type="VEuPathDB" id="TriTrypDB:Lsey_0021_0430"/>
<dbReference type="OMA" id="GDHVMAW"/>
<dbReference type="EMBL" id="LJSK01000021">
    <property type="protein sequence ID" value="KPI89574.1"/>
    <property type="molecule type" value="Genomic_DNA"/>
</dbReference>
<dbReference type="SMART" id="SM00849">
    <property type="entry name" value="Lactamase_B"/>
    <property type="match status" value="1"/>
</dbReference>
<evidence type="ECO:0000256" key="4">
    <source>
        <dbReference type="ARBA" id="ARBA00022833"/>
    </source>
</evidence>
<dbReference type="InterPro" id="IPR036388">
    <property type="entry name" value="WH-like_DNA-bd_sf"/>
</dbReference>
<dbReference type="PANTHER" id="PTHR23131">
    <property type="entry name" value="ENDORIBONUCLEASE LACTB2"/>
    <property type="match status" value="1"/>
</dbReference>
<dbReference type="PANTHER" id="PTHR23131:SF0">
    <property type="entry name" value="ENDORIBONUCLEASE LACTB2"/>
    <property type="match status" value="1"/>
</dbReference>
<keyword evidence="4" id="KW-0862">Zinc</keyword>
<sequence length="349" mass="37974">MQTTSMAAGEAMPAIAALSSRVIRIMGLNPSPMTLQGSNTYLVGTGIERVLIDSGGGVLGYGDLLSKVVVDESTRLGSPVRISSLLLTHWHEDHIGGVDTVRKLFPQVQLLKKPSQYAPTRFDGLCVLPPVEIVVEGATLQLLHTPGHTDDHVCAFLKEEEALFTGDTILGTGSSVFSSFKDYMASLHLLRDLRPLRLYSAHGPVVEDGTARIEETIRHRNLREHQVLQVLRDRTLGVAQNASHTVQHNPDKVNEIAGGLNARSIVEVIYKATPPELKSAAGANVFHHLKKLISDGDAVVQHAPVDLMTYLKEATDYTTFGEGASLDVNLLHRILSEFYVVATEVRDPA</sequence>
<evidence type="ECO:0000259" key="5">
    <source>
        <dbReference type="SMART" id="SM00849"/>
    </source>
</evidence>
<name>A0A0N1I2E5_LEPSE</name>
<dbReference type="Pfam" id="PF00753">
    <property type="entry name" value="Lactamase_B"/>
    <property type="match status" value="1"/>
</dbReference>
<dbReference type="Gene3D" id="3.60.15.10">
    <property type="entry name" value="Ribonuclease Z/Hydroxyacylglutathione hydrolase-like"/>
    <property type="match status" value="1"/>
</dbReference>
<dbReference type="CDD" id="cd07722">
    <property type="entry name" value="LACTB2-like_MBL-fold"/>
    <property type="match status" value="1"/>
</dbReference>
<evidence type="ECO:0000256" key="2">
    <source>
        <dbReference type="ARBA" id="ARBA00022723"/>
    </source>
</evidence>
<evidence type="ECO:0000313" key="7">
    <source>
        <dbReference type="Proteomes" id="UP000038009"/>
    </source>
</evidence>
<dbReference type="InterPro" id="IPR047921">
    <property type="entry name" value="LACTB2-like_MBL-fold"/>
</dbReference>
<evidence type="ECO:0000256" key="3">
    <source>
        <dbReference type="ARBA" id="ARBA00022801"/>
    </source>
</evidence>
<accession>A0A0N1I2E5</accession>
<keyword evidence="2" id="KW-0479">Metal-binding</keyword>
<evidence type="ECO:0000313" key="6">
    <source>
        <dbReference type="EMBL" id="KPI89574.1"/>
    </source>
</evidence>
<dbReference type="SUPFAM" id="SSF56281">
    <property type="entry name" value="Metallo-hydrolase/oxidoreductase"/>
    <property type="match status" value="1"/>
</dbReference>
<gene>
    <name evidence="6" type="ORF">ABL78_1342</name>
</gene>